<dbReference type="InterPro" id="IPR029070">
    <property type="entry name" value="Chitinase_insertion_sf"/>
</dbReference>
<dbReference type="GO" id="GO:0016740">
    <property type="term" value="F:transferase activity"/>
    <property type="evidence" value="ECO:0007669"/>
    <property type="project" value="UniProtKB-KW"/>
</dbReference>
<protein>
    <submittedName>
        <fullName evidence="1">Glycosyl transferase</fullName>
    </submittedName>
</protein>
<organism evidence="1 2">
    <name type="scientific">Bacillus wiedmannii</name>
    <dbReference type="NCBI Taxonomy" id="1890302"/>
    <lineage>
        <taxon>Bacteria</taxon>
        <taxon>Bacillati</taxon>
        <taxon>Bacillota</taxon>
        <taxon>Bacilli</taxon>
        <taxon>Bacillales</taxon>
        <taxon>Bacillaceae</taxon>
        <taxon>Bacillus</taxon>
        <taxon>Bacillus cereus group</taxon>
    </lineage>
</organism>
<evidence type="ECO:0000313" key="1">
    <source>
        <dbReference type="EMBL" id="TKI81202.1"/>
    </source>
</evidence>
<evidence type="ECO:0000313" key="2">
    <source>
        <dbReference type="Proteomes" id="UP000305222"/>
    </source>
</evidence>
<proteinExistence type="predicted"/>
<feature type="non-terminal residue" evidence="1">
    <location>
        <position position="69"/>
    </location>
</feature>
<accession>A0A4U3A299</accession>
<feature type="non-terminal residue" evidence="1">
    <location>
        <position position="1"/>
    </location>
</feature>
<name>A0A4U3A299_9BACI</name>
<dbReference type="Gene3D" id="3.20.20.80">
    <property type="entry name" value="Glycosidases"/>
    <property type="match status" value="1"/>
</dbReference>
<dbReference type="AlphaFoldDB" id="A0A4U3A299"/>
<dbReference type="Gene3D" id="3.10.50.10">
    <property type="match status" value="1"/>
</dbReference>
<sequence>SIASNKWFQQTLKELNIPSNKLIVAFGNYGYDWKVNSKEPAKSLTFSEVMAMAHNSNMDIQWDKISGNP</sequence>
<dbReference type="EMBL" id="SZON01003228">
    <property type="protein sequence ID" value="TKI81202.1"/>
    <property type="molecule type" value="Genomic_DNA"/>
</dbReference>
<gene>
    <name evidence="1" type="ORF">FC699_34145</name>
</gene>
<comment type="caution">
    <text evidence="1">The sequence shown here is derived from an EMBL/GenBank/DDBJ whole genome shotgun (WGS) entry which is preliminary data.</text>
</comment>
<keyword evidence="1" id="KW-0808">Transferase</keyword>
<dbReference type="Proteomes" id="UP000305222">
    <property type="component" value="Unassembled WGS sequence"/>
</dbReference>
<reference evidence="1 2" key="1">
    <citation type="journal article" date="2019" name="Environ. Microbiol.">
        <title>An active ?-lactamase is a part of an orchestrated cell wall stress resistance network of Bacillus subtilis and related rhizosphere species.</title>
        <authorList>
            <person name="Bucher T."/>
            <person name="Keren-Paz A."/>
            <person name="Hausser J."/>
            <person name="Olender T."/>
            <person name="Cytryn E."/>
            <person name="Kolodkin-Gal I."/>
        </authorList>
    </citation>
    <scope>NUCLEOTIDE SEQUENCE [LARGE SCALE GENOMIC DNA]</scope>
    <source>
        <strain evidence="1 2">I5</strain>
    </source>
</reference>